<comment type="caution">
    <text evidence="1">The sequence shown here is derived from an EMBL/GenBank/DDBJ whole genome shotgun (WGS) entry which is preliminary data.</text>
</comment>
<dbReference type="Proteomes" id="UP001060085">
    <property type="component" value="Linkage Group LG06"/>
</dbReference>
<keyword evidence="2" id="KW-1185">Reference proteome</keyword>
<organism evidence="1 2">
    <name type="scientific">Catharanthus roseus</name>
    <name type="common">Madagascar periwinkle</name>
    <name type="synonym">Vinca rosea</name>
    <dbReference type="NCBI Taxonomy" id="4058"/>
    <lineage>
        <taxon>Eukaryota</taxon>
        <taxon>Viridiplantae</taxon>
        <taxon>Streptophyta</taxon>
        <taxon>Embryophyta</taxon>
        <taxon>Tracheophyta</taxon>
        <taxon>Spermatophyta</taxon>
        <taxon>Magnoliopsida</taxon>
        <taxon>eudicotyledons</taxon>
        <taxon>Gunneridae</taxon>
        <taxon>Pentapetalae</taxon>
        <taxon>asterids</taxon>
        <taxon>lamiids</taxon>
        <taxon>Gentianales</taxon>
        <taxon>Apocynaceae</taxon>
        <taxon>Rauvolfioideae</taxon>
        <taxon>Vinceae</taxon>
        <taxon>Catharanthinae</taxon>
        <taxon>Catharanthus</taxon>
    </lineage>
</organism>
<evidence type="ECO:0000313" key="1">
    <source>
        <dbReference type="EMBL" id="KAI5657886.1"/>
    </source>
</evidence>
<gene>
    <name evidence="1" type="ORF">M9H77_26679</name>
</gene>
<reference evidence="2" key="1">
    <citation type="journal article" date="2023" name="Nat. Plants">
        <title>Single-cell RNA sequencing provides a high-resolution roadmap for understanding the multicellular compartmentation of specialized metabolism.</title>
        <authorList>
            <person name="Sun S."/>
            <person name="Shen X."/>
            <person name="Li Y."/>
            <person name="Li Y."/>
            <person name="Wang S."/>
            <person name="Li R."/>
            <person name="Zhang H."/>
            <person name="Shen G."/>
            <person name="Guo B."/>
            <person name="Wei J."/>
            <person name="Xu J."/>
            <person name="St-Pierre B."/>
            <person name="Chen S."/>
            <person name="Sun C."/>
        </authorList>
    </citation>
    <scope>NUCLEOTIDE SEQUENCE [LARGE SCALE GENOMIC DNA]</scope>
</reference>
<proteinExistence type="predicted"/>
<accession>A0ACC0AEF3</accession>
<dbReference type="EMBL" id="CM044706">
    <property type="protein sequence ID" value="KAI5657886.1"/>
    <property type="molecule type" value="Genomic_DNA"/>
</dbReference>
<protein>
    <submittedName>
        <fullName evidence="1">Uncharacterized protein</fullName>
    </submittedName>
</protein>
<sequence>MKTKAVGKATAPTVDERQPTIDGRCREWPGCCNLRPTADGRPHITISGGERRDFFLRKFFIKEVNLGKCWIQICHQVEDSSIRQPPNEGYNVNGWSLPTQSHQEGTSDLTRMNLNETLRSMQQSIERLARQFQGIARDVKELKKKAMEVPQ</sequence>
<name>A0ACC0AEF3_CATRO</name>
<evidence type="ECO:0000313" key="2">
    <source>
        <dbReference type="Proteomes" id="UP001060085"/>
    </source>
</evidence>